<evidence type="ECO:0000313" key="2">
    <source>
        <dbReference type="EMBL" id="MTB72276.1"/>
    </source>
</evidence>
<feature type="transmembrane region" description="Helical" evidence="1">
    <location>
        <begin position="21"/>
        <end position="42"/>
    </location>
</feature>
<keyword evidence="1" id="KW-1133">Transmembrane helix</keyword>
<keyword evidence="1" id="KW-0472">Membrane</keyword>
<keyword evidence="1" id="KW-0812">Transmembrane</keyword>
<gene>
    <name evidence="2" type="ORF">GGG17_09890</name>
</gene>
<dbReference type="RefSeq" id="WP_154593525.1">
    <property type="nucleotide sequence ID" value="NZ_WLVL01000037.1"/>
</dbReference>
<evidence type="ECO:0000256" key="1">
    <source>
        <dbReference type="SAM" id="Phobius"/>
    </source>
</evidence>
<feature type="transmembrane region" description="Helical" evidence="1">
    <location>
        <begin position="77"/>
        <end position="98"/>
    </location>
</feature>
<proteinExistence type="predicted"/>
<evidence type="ECO:0000313" key="3">
    <source>
        <dbReference type="Proteomes" id="UP000431092"/>
    </source>
</evidence>
<comment type="caution">
    <text evidence="2">The sequence shown here is derived from an EMBL/GenBank/DDBJ whole genome shotgun (WGS) entry which is preliminary data.</text>
</comment>
<feature type="transmembrane region" description="Helical" evidence="1">
    <location>
        <begin position="110"/>
        <end position="130"/>
    </location>
</feature>
<protein>
    <recommendedName>
        <fullName evidence="4">ATP synthase protein I</fullName>
    </recommendedName>
</protein>
<keyword evidence="3" id="KW-1185">Reference proteome</keyword>
<feature type="transmembrane region" description="Helical" evidence="1">
    <location>
        <begin position="48"/>
        <end position="70"/>
    </location>
</feature>
<dbReference type="Proteomes" id="UP000431092">
    <property type="component" value="Unassembled WGS sequence"/>
</dbReference>
<reference evidence="2 3" key="1">
    <citation type="submission" date="2019-11" db="EMBL/GenBank/DDBJ databases">
        <title>Whole genome sequencing identifies a novel species of the genus Arsenicicoccus isolated from human blood.</title>
        <authorList>
            <person name="Jeong J.H."/>
            <person name="Kweon O.J."/>
            <person name="Kim H.R."/>
            <person name="Kim T.-H."/>
            <person name="Ha S.-M."/>
            <person name="Lee M.-K."/>
        </authorList>
    </citation>
    <scope>NUCLEOTIDE SEQUENCE [LARGE SCALE GENOMIC DNA]</scope>
    <source>
        <strain evidence="2 3">MKL-02</strain>
    </source>
</reference>
<sequence length="146" mass="14867">MPARRPRTPSPDVSSAMLRTAVLGSVAALPLVAGAGALYRGWRGLASASLGAATTTAFFAAGVVAVSALVKGPAATVLPGAFVVYATQLGLLLLVHALLREAGFMEPMAFAGGAVAGVLVWQVCHTVAFARGRHEIYPGLGEGDRR</sequence>
<evidence type="ECO:0008006" key="4">
    <source>
        <dbReference type="Google" id="ProtNLM"/>
    </source>
</evidence>
<organism evidence="2 3">
    <name type="scientific">Arsenicicoccus cauae</name>
    <dbReference type="NCBI Taxonomy" id="2663847"/>
    <lineage>
        <taxon>Bacteria</taxon>
        <taxon>Bacillati</taxon>
        <taxon>Actinomycetota</taxon>
        <taxon>Actinomycetes</taxon>
        <taxon>Micrococcales</taxon>
        <taxon>Intrasporangiaceae</taxon>
        <taxon>Arsenicicoccus</taxon>
    </lineage>
</organism>
<dbReference type="EMBL" id="WLVL01000037">
    <property type="protein sequence ID" value="MTB72276.1"/>
    <property type="molecule type" value="Genomic_DNA"/>
</dbReference>
<dbReference type="AlphaFoldDB" id="A0A6I3IZ84"/>
<accession>A0A6I3IZ84</accession>
<name>A0A6I3IZ84_9MICO</name>